<keyword evidence="1" id="KW-0175">Coiled coil</keyword>
<dbReference type="OrthoDB" id="1422407at2"/>
<organism evidence="3 4">
    <name type="scientific">Tenacibaculum soleae</name>
    <dbReference type="NCBI Taxonomy" id="447689"/>
    <lineage>
        <taxon>Bacteria</taxon>
        <taxon>Pseudomonadati</taxon>
        <taxon>Bacteroidota</taxon>
        <taxon>Flavobacteriia</taxon>
        <taxon>Flavobacteriales</taxon>
        <taxon>Flavobacteriaceae</taxon>
        <taxon>Tenacibaculum</taxon>
    </lineage>
</organism>
<feature type="domain" description="HEPN AbiU2-like" evidence="2">
    <location>
        <begin position="61"/>
        <end position="168"/>
    </location>
</feature>
<gene>
    <name evidence="3" type="ORF">BA195_07970</name>
</gene>
<proteinExistence type="predicted"/>
<feature type="coiled-coil region" evidence="1">
    <location>
        <begin position="88"/>
        <end position="115"/>
    </location>
</feature>
<dbReference type="Pfam" id="PF18734">
    <property type="entry name" value="HEPN_AbiU2"/>
    <property type="match status" value="1"/>
</dbReference>
<comment type="caution">
    <text evidence="3">The sequence shown here is derived from an EMBL/GenBank/DDBJ whole genome shotgun (WGS) entry which is preliminary data.</text>
</comment>
<dbReference type="InterPro" id="IPR040704">
    <property type="entry name" value="HEPN_AbiU2"/>
</dbReference>
<evidence type="ECO:0000313" key="3">
    <source>
        <dbReference type="EMBL" id="OCK42835.1"/>
    </source>
</evidence>
<accession>A0A1B9XZ48</accession>
<keyword evidence="4" id="KW-1185">Reference proteome</keyword>
<reference evidence="3 4" key="1">
    <citation type="submission" date="2016-06" db="EMBL/GenBank/DDBJ databases">
        <title>Draft Genome Sequence of Tenacibaculum soleae UCD-KL19.</title>
        <authorList>
            <person name="Eisen J.A."/>
            <person name="Coil D.A."/>
            <person name="Lujan K.M."/>
        </authorList>
    </citation>
    <scope>NUCLEOTIDE SEQUENCE [LARGE SCALE GENOMIC DNA]</scope>
    <source>
        <strain evidence="3 4">UCD-KL19</strain>
    </source>
</reference>
<evidence type="ECO:0000259" key="2">
    <source>
        <dbReference type="Pfam" id="PF18734"/>
    </source>
</evidence>
<protein>
    <recommendedName>
        <fullName evidence="2">HEPN AbiU2-like domain-containing protein</fullName>
    </recommendedName>
</protein>
<dbReference type="AlphaFoldDB" id="A0A1B9XZ48"/>
<dbReference type="RefSeq" id="WP_068704260.1">
    <property type="nucleotide sequence ID" value="NZ_MAKX01000002.1"/>
</dbReference>
<name>A0A1B9XZ48_9FLAO</name>
<dbReference type="EMBL" id="MAKX01000002">
    <property type="protein sequence ID" value="OCK42835.1"/>
    <property type="molecule type" value="Genomic_DNA"/>
</dbReference>
<dbReference type="STRING" id="447689.BA195_07970"/>
<evidence type="ECO:0000256" key="1">
    <source>
        <dbReference type="SAM" id="Coils"/>
    </source>
</evidence>
<dbReference type="Proteomes" id="UP000093186">
    <property type="component" value="Unassembled WGS sequence"/>
</dbReference>
<evidence type="ECO:0000313" key="4">
    <source>
        <dbReference type="Proteomes" id="UP000093186"/>
    </source>
</evidence>
<sequence>MKNPNSIFKEKMSETYKLLVELEILKSDIQHLSNTEKEYFKITVDKSKFLYRTYFNSVKLLVLNIHKILNPKEYFSLKKTINFAKSNIHKIEWNNQMTQAELNQLELQINDLIEHNLEKIKTLRNNQYAHLDKNKDTIEYDLRLIDMYETIEKSETIYKKILSHFKSSDALFNIWKNPPDEIINLSKYHKIRKLLLDKYLKNEWSDDLDQIWKILNEKPA</sequence>